<name>A0A9P0G2B9_BEMTA</name>
<keyword evidence="3" id="KW-1185">Reference proteome</keyword>
<accession>A0A9P0G2B9</accession>
<dbReference type="Proteomes" id="UP001152759">
    <property type="component" value="Chromosome 5"/>
</dbReference>
<dbReference type="AlphaFoldDB" id="A0A9P0G2B9"/>
<dbReference type="PANTHER" id="PTHR47326">
    <property type="entry name" value="TRANSPOSABLE ELEMENT TC3 TRANSPOSASE-LIKE PROTEIN"/>
    <property type="match status" value="1"/>
</dbReference>
<evidence type="ECO:0000259" key="1">
    <source>
        <dbReference type="Pfam" id="PF16087"/>
    </source>
</evidence>
<dbReference type="InterPro" id="IPR032135">
    <property type="entry name" value="DUF4817"/>
</dbReference>
<evidence type="ECO:0000313" key="3">
    <source>
        <dbReference type="Proteomes" id="UP001152759"/>
    </source>
</evidence>
<dbReference type="Gene3D" id="3.30.420.10">
    <property type="entry name" value="Ribonuclease H-like superfamily/Ribonuclease H"/>
    <property type="match status" value="1"/>
</dbReference>
<dbReference type="PANTHER" id="PTHR47326:SF1">
    <property type="entry name" value="HTH PSQ-TYPE DOMAIN-CONTAINING PROTEIN"/>
    <property type="match status" value="1"/>
</dbReference>
<feature type="domain" description="DUF4817" evidence="1">
    <location>
        <begin position="85"/>
        <end position="138"/>
    </location>
</feature>
<dbReference type="GO" id="GO:0003676">
    <property type="term" value="F:nucleic acid binding"/>
    <property type="evidence" value="ECO:0007669"/>
    <property type="project" value="InterPro"/>
</dbReference>
<dbReference type="EMBL" id="OU963866">
    <property type="protein sequence ID" value="CAH0771727.1"/>
    <property type="molecule type" value="Genomic_DNA"/>
</dbReference>
<dbReference type="Pfam" id="PF16087">
    <property type="entry name" value="DUF4817"/>
    <property type="match status" value="1"/>
</dbReference>
<organism evidence="2 3">
    <name type="scientific">Bemisia tabaci</name>
    <name type="common">Sweetpotato whitefly</name>
    <name type="synonym">Aleurodes tabaci</name>
    <dbReference type="NCBI Taxonomy" id="7038"/>
    <lineage>
        <taxon>Eukaryota</taxon>
        <taxon>Metazoa</taxon>
        <taxon>Ecdysozoa</taxon>
        <taxon>Arthropoda</taxon>
        <taxon>Hexapoda</taxon>
        <taxon>Insecta</taxon>
        <taxon>Pterygota</taxon>
        <taxon>Neoptera</taxon>
        <taxon>Paraneoptera</taxon>
        <taxon>Hemiptera</taxon>
        <taxon>Sternorrhyncha</taxon>
        <taxon>Aleyrodoidea</taxon>
        <taxon>Aleyrodidae</taxon>
        <taxon>Aleyrodinae</taxon>
        <taxon>Bemisia</taxon>
    </lineage>
</organism>
<gene>
    <name evidence="2" type="ORF">BEMITA_LOCUS8434</name>
</gene>
<reference evidence="2" key="1">
    <citation type="submission" date="2021-12" db="EMBL/GenBank/DDBJ databases">
        <authorList>
            <person name="King R."/>
        </authorList>
    </citation>
    <scope>NUCLEOTIDE SEQUENCE</scope>
</reference>
<proteinExistence type="predicted"/>
<evidence type="ECO:0000313" key="2">
    <source>
        <dbReference type="EMBL" id="CAH0771727.1"/>
    </source>
</evidence>
<sequence>MSYHCFTIRISSSNFVFVKLFLIMENSTHYRLHEILDLPKMRVTELHLLTLVHNPTISSASIQHLTPIFFAVFSRFFLKIPFQYSSAEYADMVYVYGYCNGNAVQSAAEYSVRFPNRTTPSPQTFRRTFSRLRETGSLFLPTQGDGVFAPLYDVNRTATILEHFDNDPRTSTRRAAAILEILKSTVHETLRADGRHPYHLQRVQNLLPGDLPRRVEFCNWFLTKSAEHPLFPRRVFWTDEATFTMEGIFNQRNHHIWAHENPHSVREHHFRHDFRLNVWLGILDNKLFGPHFLPNRLDGPNCLDFLSNELLVYL</sequence>
<dbReference type="InterPro" id="IPR036397">
    <property type="entry name" value="RNaseH_sf"/>
</dbReference>
<protein>
    <recommendedName>
        <fullName evidence="1">DUF4817 domain-containing protein</fullName>
    </recommendedName>
</protein>